<keyword evidence="16 18" id="KW-0413">Isomerase</keyword>
<evidence type="ECO:0000256" key="7">
    <source>
        <dbReference type="ARBA" id="ARBA00022490"/>
    </source>
</evidence>
<evidence type="ECO:0000256" key="18">
    <source>
        <dbReference type="PROSITE-ProRule" id="PRU00277"/>
    </source>
</evidence>
<dbReference type="Pfam" id="PF07719">
    <property type="entry name" value="TPR_2"/>
    <property type="match status" value="1"/>
</dbReference>
<evidence type="ECO:0000256" key="10">
    <source>
        <dbReference type="ARBA" id="ARBA00022737"/>
    </source>
</evidence>
<reference evidence="22 24" key="1">
    <citation type="journal article" date="2012" name="Nature">
        <title>Algal genomes reveal evolutionary mosaicism and the fate of nucleomorphs.</title>
        <authorList>
            <consortium name="DOE Joint Genome Institute"/>
            <person name="Curtis B.A."/>
            <person name="Tanifuji G."/>
            <person name="Burki F."/>
            <person name="Gruber A."/>
            <person name="Irimia M."/>
            <person name="Maruyama S."/>
            <person name="Arias M.C."/>
            <person name="Ball S.G."/>
            <person name="Gile G.H."/>
            <person name="Hirakawa Y."/>
            <person name="Hopkins J.F."/>
            <person name="Kuo A."/>
            <person name="Rensing S.A."/>
            <person name="Schmutz J."/>
            <person name="Symeonidi A."/>
            <person name="Elias M."/>
            <person name="Eveleigh R.J."/>
            <person name="Herman E.K."/>
            <person name="Klute M.J."/>
            <person name="Nakayama T."/>
            <person name="Obornik M."/>
            <person name="Reyes-Prieto A."/>
            <person name="Armbrust E.V."/>
            <person name="Aves S.J."/>
            <person name="Beiko R.G."/>
            <person name="Coutinho P."/>
            <person name="Dacks J.B."/>
            <person name="Durnford D.G."/>
            <person name="Fast N.M."/>
            <person name="Green B.R."/>
            <person name="Grisdale C.J."/>
            <person name="Hempel F."/>
            <person name="Henrissat B."/>
            <person name="Hoppner M.P."/>
            <person name="Ishida K."/>
            <person name="Kim E."/>
            <person name="Koreny L."/>
            <person name="Kroth P.G."/>
            <person name="Liu Y."/>
            <person name="Malik S.B."/>
            <person name="Maier U.G."/>
            <person name="McRose D."/>
            <person name="Mock T."/>
            <person name="Neilson J.A."/>
            <person name="Onodera N.T."/>
            <person name="Poole A.M."/>
            <person name="Pritham E.J."/>
            <person name="Richards T.A."/>
            <person name="Rocap G."/>
            <person name="Roy S.W."/>
            <person name="Sarai C."/>
            <person name="Schaack S."/>
            <person name="Shirato S."/>
            <person name="Slamovits C.H."/>
            <person name="Spencer D.F."/>
            <person name="Suzuki S."/>
            <person name="Worden A.Z."/>
            <person name="Zauner S."/>
            <person name="Barry K."/>
            <person name="Bell C."/>
            <person name="Bharti A.K."/>
            <person name="Crow J.A."/>
            <person name="Grimwood J."/>
            <person name="Kramer R."/>
            <person name="Lindquist E."/>
            <person name="Lucas S."/>
            <person name="Salamov A."/>
            <person name="McFadden G.I."/>
            <person name="Lane C.E."/>
            <person name="Keeling P.J."/>
            <person name="Gray M.W."/>
            <person name="Grigoriev I.V."/>
            <person name="Archibald J.M."/>
        </authorList>
    </citation>
    <scope>NUCLEOTIDE SEQUENCE</scope>
    <source>
        <strain evidence="22 24">CCMP2712</strain>
    </source>
</reference>
<dbReference type="EMBL" id="JH992987">
    <property type="protein sequence ID" value="EKX48016.1"/>
    <property type="molecule type" value="Genomic_DNA"/>
</dbReference>
<reference evidence="23" key="3">
    <citation type="submission" date="2016-03" db="UniProtKB">
        <authorList>
            <consortium name="EnsemblProtists"/>
        </authorList>
    </citation>
    <scope>IDENTIFICATION</scope>
</reference>
<dbReference type="HOGENOM" id="CLU_013615_13_4_1"/>
<evidence type="ECO:0000256" key="15">
    <source>
        <dbReference type="ARBA" id="ARBA00023212"/>
    </source>
</evidence>
<keyword evidence="17" id="KW-0539">Nucleus</keyword>
<comment type="catalytic activity">
    <reaction evidence="1 18">
        <text>[protein]-peptidylproline (omega=180) = [protein]-peptidylproline (omega=0)</text>
        <dbReference type="Rhea" id="RHEA:16237"/>
        <dbReference type="Rhea" id="RHEA-COMP:10747"/>
        <dbReference type="Rhea" id="RHEA-COMP:10748"/>
        <dbReference type="ChEBI" id="CHEBI:83833"/>
        <dbReference type="ChEBI" id="CHEBI:83834"/>
        <dbReference type="EC" id="5.2.1.8"/>
    </reaction>
</comment>
<dbReference type="InterPro" id="IPR046357">
    <property type="entry name" value="PPIase_dom_sf"/>
</dbReference>
<dbReference type="SMART" id="SM00028">
    <property type="entry name" value="TPR"/>
    <property type="match status" value="3"/>
</dbReference>
<feature type="region of interest" description="Disordered" evidence="20">
    <location>
        <begin position="508"/>
        <end position="543"/>
    </location>
</feature>
<dbReference type="PROSITE" id="PS50059">
    <property type="entry name" value="FKBP_PPIASE"/>
    <property type="match status" value="3"/>
</dbReference>
<evidence type="ECO:0000259" key="21">
    <source>
        <dbReference type="PROSITE" id="PS50059"/>
    </source>
</evidence>
<evidence type="ECO:0000256" key="20">
    <source>
        <dbReference type="SAM" id="MobiDB-lite"/>
    </source>
</evidence>
<evidence type="ECO:0000256" key="2">
    <source>
        <dbReference type="ARBA" id="ARBA00004123"/>
    </source>
</evidence>
<evidence type="ECO:0000256" key="19">
    <source>
        <dbReference type="PROSITE-ProRule" id="PRU00339"/>
    </source>
</evidence>
<evidence type="ECO:0000313" key="24">
    <source>
        <dbReference type="Proteomes" id="UP000011087"/>
    </source>
</evidence>
<dbReference type="OMA" id="FGAEGNE"/>
<evidence type="ECO:0000256" key="8">
    <source>
        <dbReference type="ARBA" id="ARBA00022553"/>
    </source>
</evidence>
<keyword evidence="8" id="KW-0597">Phosphoprotein</keyword>
<keyword evidence="7" id="KW-0963">Cytoplasm</keyword>
<feature type="domain" description="PPIase FKBP-type" evidence="21">
    <location>
        <begin position="154"/>
        <end position="241"/>
    </location>
</feature>
<keyword evidence="6" id="KW-0488">Methylation</keyword>
<feature type="compositionally biased region" description="Basic and acidic residues" evidence="20">
    <location>
        <begin position="521"/>
        <end position="543"/>
    </location>
</feature>
<protein>
    <recommendedName>
        <fullName evidence="18">peptidylprolyl isomerase</fullName>
        <ecNumber evidence="18">5.2.1.8</ecNumber>
    </recommendedName>
</protein>
<name>L1JHP2_GUITC</name>
<evidence type="ECO:0000313" key="22">
    <source>
        <dbReference type="EMBL" id="EKX48016.1"/>
    </source>
</evidence>
<keyword evidence="10" id="KW-0677">Repeat</keyword>
<dbReference type="AlphaFoldDB" id="L1JHP2"/>
<evidence type="ECO:0000256" key="17">
    <source>
        <dbReference type="ARBA" id="ARBA00023242"/>
    </source>
</evidence>
<comment type="subcellular location">
    <subcellularLocation>
        <location evidence="4">Cytoplasm</location>
        <location evidence="4">Cytoskeleton</location>
    </subcellularLocation>
    <subcellularLocation>
        <location evidence="5">Cytoplasm</location>
        <location evidence="5">Cytosol</location>
    </subcellularLocation>
    <subcellularLocation>
        <location evidence="3">Mitochondrion</location>
    </subcellularLocation>
    <subcellularLocation>
        <location evidence="2">Nucleus</location>
    </subcellularLocation>
</comment>
<dbReference type="InterPro" id="IPR011990">
    <property type="entry name" value="TPR-like_helical_dom_sf"/>
</dbReference>
<evidence type="ECO:0000256" key="9">
    <source>
        <dbReference type="ARBA" id="ARBA00022701"/>
    </source>
</evidence>
<dbReference type="GO" id="GO:0005739">
    <property type="term" value="C:mitochondrion"/>
    <property type="evidence" value="ECO:0007669"/>
    <property type="project" value="UniProtKB-SubCell"/>
</dbReference>
<dbReference type="Gene3D" id="3.10.50.40">
    <property type="match status" value="3"/>
</dbReference>
<dbReference type="OrthoDB" id="1902587at2759"/>
<feature type="repeat" description="TPR" evidence="19">
    <location>
        <begin position="370"/>
        <end position="403"/>
    </location>
</feature>
<evidence type="ECO:0000256" key="3">
    <source>
        <dbReference type="ARBA" id="ARBA00004173"/>
    </source>
</evidence>
<dbReference type="InterPro" id="IPR050754">
    <property type="entry name" value="FKBP4/5/8-like"/>
</dbReference>
<proteinExistence type="predicted"/>
<dbReference type="EC" id="5.2.1.8" evidence="18"/>
<dbReference type="GeneID" id="17304668"/>
<dbReference type="GO" id="GO:0005634">
    <property type="term" value="C:nucleus"/>
    <property type="evidence" value="ECO:0007669"/>
    <property type="project" value="UniProtKB-SubCell"/>
</dbReference>
<evidence type="ECO:0000256" key="13">
    <source>
        <dbReference type="ARBA" id="ARBA00023110"/>
    </source>
</evidence>
<keyword evidence="14" id="KW-0496">Mitochondrion</keyword>
<dbReference type="PANTHER" id="PTHR46512:SF9">
    <property type="entry name" value="PEPTIDYLPROLYL ISOMERASE"/>
    <property type="match status" value="1"/>
</dbReference>
<evidence type="ECO:0000256" key="12">
    <source>
        <dbReference type="ARBA" id="ARBA00022990"/>
    </source>
</evidence>
<dbReference type="eggNOG" id="KOG0543">
    <property type="taxonomic scope" value="Eukaryota"/>
</dbReference>
<reference evidence="24" key="2">
    <citation type="submission" date="2012-11" db="EMBL/GenBank/DDBJ databases">
        <authorList>
            <person name="Kuo A."/>
            <person name="Curtis B.A."/>
            <person name="Tanifuji G."/>
            <person name="Burki F."/>
            <person name="Gruber A."/>
            <person name="Irimia M."/>
            <person name="Maruyama S."/>
            <person name="Arias M.C."/>
            <person name="Ball S.G."/>
            <person name="Gile G.H."/>
            <person name="Hirakawa Y."/>
            <person name="Hopkins J.F."/>
            <person name="Rensing S.A."/>
            <person name="Schmutz J."/>
            <person name="Symeonidi A."/>
            <person name="Elias M."/>
            <person name="Eveleigh R.J."/>
            <person name="Herman E.K."/>
            <person name="Klute M.J."/>
            <person name="Nakayama T."/>
            <person name="Obornik M."/>
            <person name="Reyes-Prieto A."/>
            <person name="Armbrust E.V."/>
            <person name="Aves S.J."/>
            <person name="Beiko R.G."/>
            <person name="Coutinho P."/>
            <person name="Dacks J.B."/>
            <person name="Durnford D.G."/>
            <person name="Fast N.M."/>
            <person name="Green B.R."/>
            <person name="Grisdale C."/>
            <person name="Hempe F."/>
            <person name="Henrissat B."/>
            <person name="Hoppner M.P."/>
            <person name="Ishida K.-I."/>
            <person name="Kim E."/>
            <person name="Koreny L."/>
            <person name="Kroth P.G."/>
            <person name="Liu Y."/>
            <person name="Malik S.-B."/>
            <person name="Maier U.G."/>
            <person name="McRose D."/>
            <person name="Mock T."/>
            <person name="Neilson J.A."/>
            <person name="Onodera N.T."/>
            <person name="Poole A.M."/>
            <person name="Pritham E.J."/>
            <person name="Richards T.A."/>
            <person name="Rocap G."/>
            <person name="Roy S.W."/>
            <person name="Sarai C."/>
            <person name="Schaack S."/>
            <person name="Shirato S."/>
            <person name="Slamovits C.H."/>
            <person name="Spencer D.F."/>
            <person name="Suzuki S."/>
            <person name="Worden A.Z."/>
            <person name="Zauner S."/>
            <person name="Barry K."/>
            <person name="Bell C."/>
            <person name="Bharti A.K."/>
            <person name="Crow J.A."/>
            <person name="Grimwood J."/>
            <person name="Kramer R."/>
            <person name="Lindquist E."/>
            <person name="Lucas S."/>
            <person name="Salamov A."/>
            <person name="McFadden G.I."/>
            <person name="Lane C.E."/>
            <person name="Keeling P.J."/>
            <person name="Gray M.W."/>
            <person name="Grigoriev I.V."/>
            <person name="Archibald J.M."/>
        </authorList>
    </citation>
    <scope>NUCLEOTIDE SEQUENCE</scope>
    <source>
        <strain evidence="24">CCMP2712</strain>
    </source>
</reference>
<keyword evidence="13 18" id="KW-0697">Rotamase</keyword>
<organism evidence="22">
    <name type="scientific">Guillardia theta (strain CCMP2712)</name>
    <name type="common">Cryptophyte</name>
    <dbReference type="NCBI Taxonomy" id="905079"/>
    <lineage>
        <taxon>Eukaryota</taxon>
        <taxon>Cryptophyceae</taxon>
        <taxon>Pyrenomonadales</taxon>
        <taxon>Geminigeraceae</taxon>
        <taxon>Guillardia</taxon>
    </lineage>
</organism>
<evidence type="ECO:0000256" key="4">
    <source>
        <dbReference type="ARBA" id="ARBA00004245"/>
    </source>
</evidence>
<keyword evidence="15" id="KW-0206">Cytoskeleton</keyword>
<dbReference type="InterPro" id="IPR001179">
    <property type="entry name" value="PPIase_FKBP_dom"/>
</dbReference>
<dbReference type="SUPFAM" id="SSF48452">
    <property type="entry name" value="TPR-like"/>
    <property type="match status" value="1"/>
</dbReference>
<evidence type="ECO:0000313" key="23">
    <source>
        <dbReference type="EnsemblProtists" id="EKX48016"/>
    </source>
</evidence>
<dbReference type="PROSITE" id="PS50005">
    <property type="entry name" value="TPR"/>
    <property type="match status" value="2"/>
</dbReference>
<dbReference type="STRING" id="905079.L1JHP2"/>
<dbReference type="PANTHER" id="PTHR46512">
    <property type="entry name" value="PEPTIDYLPROLYL ISOMERASE"/>
    <property type="match status" value="1"/>
</dbReference>
<dbReference type="FunFam" id="3.10.50.40:FF:000006">
    <property type="entry name" value="Peptidyl-prolyl cis-trans isomerase"/>
    <property type="match status" value="1"/>
</dbReference>
<keyword evidence="12" id="KW-0007">Acetylation</keyword>
<dbReference type="GO" id="GO:0005829">
    <property type="term" value="C:cytosol"/>
    <property type="evidence" value="ECO:0007669"/>
    <property type="project" value="UniProtKB-SubCell"/>
</dbReference>
<feature type="repeat" description="TPR" evidence="19">
    <location>
        <begin position="452"/>
        <end position="485"/>
    </location>
</feature>
<feature type="domain" description="PPIase FKBP-type" evidence="21">
    <location>
        <begin position="37"/>
        <end position="126"/>
    </location>
</feature>
<dbReference type="GO" id="GO:0005874">
    <property type="term" value="C:microtubule"/>
    <property type="evidence" value="ECO:0007669"/>
    <property type="project" value="UniProtKB-KW"/>
</dbReference>
<dbReference type="Gene3D" id="1.25.40.10">
    <property type="entry name" value="Tetratricopeptide repeat domain"/>
    <property type="match status" value="1"/>
</dbReference>
<feature type="domain" description="PPIase FKBP-type" evidence="21">
    <location>
        <begin position="270"/>
        <end position="356"/>
    </location>
</feature>
<evidence type="ECO:0000256" key="1">
    <source>
        <dbReference type="ARBA" id="ARBA00000971"/>
    </source>
</evidence>
<dbReference type="PaxDb" id="55529-EKX48016"/>
<dbReference type="InterPro" id="IPR013105">
    <property type="entry name" value="TPR_2"/>
</dbReference>
<evidence type="ECO:0000256" key="5">
    <source>
        <dbReference type="ARBA" id="ARBA00004514"/>
    </source>
</evidence>
<gene>
    <name evidence="22" type="ORF">GUITHDRAFT_106101</name>
</gene>
<dbReference type="SUPFAM" id="SSF54534">
    <property type="entry name" value="FKBP-like"/>
    <property type="match status" value="3"/>
</dbReference>
<dbReference type="Proteomes" id="UP000011087">
    <property type="component" value="Unassembled WGS sequence"/>
</dbReference>
<dbReference type="Pfam" id="PF00254">
    <property type="entry name" value="FKBP_C"/>
    <property type="match status" value="3"/>
</dbReference>
<keyword evidence="9" id="KW-0493">Microtubule</keyword>
<dbReference type="EnsemblProtists" id="EKX48016">
    <property type="protein sequence ID" value="EKX48016"/>
    <property type="gene ID" value="GUITHDRAFT_106101"/>
</dbReference>
<accession>L1JHP2</accession>
<sequence length="543" mass="59770">MHMRLRGGGEVVDLTGDGGVLKEILVEGSGDELPQNNDDVCVHYEGTLQSDGSKFDSSRDRNTPFTFKLGQGKVIKGWDKGVATMKRGEKAVFTIRSDYGYGAEGSGDKIPGNATLIFEVELLRWNEREITNDGGVYLKPLDKKGTGWRHPDRHDEVIVKYEGRYEGQPFTVSNDFEMIKLGSPSSPLPPGVERAICKEMKKGSNALITCRSDYAFGEHGVPGKVPPNADVIYEVELKDWNAIHDVAKDGGIIVKCLGQLDTYGPLCDDASKVTLHVEGKVLEDGKVFLGPAEKCITVGDGEMPEGFERGLEKIKKGQNAIITLSPNYAYGEAGNEDMGVPANATVQYVVNVNEVTPTYQLQLKDKLAAAEKRKEQGNVFFKSEDLEKALNKYDKAFKLVQYEQGEGDEAEAVKNLKSTCHTNKAAVLEKQGKLDECIAECTKSLDIKPTNVKALFRRGKAYCTQNRLEDATKDLKQALTVDPENKAAKQQLLLDQKDKKVFGKMFAKPGALATEKPASAPKKEEPAKEEEKIEELGEDTRIK</sequence>
<keyword evidence="24" id="KW-1185">Reference proteome</keyword>
<keyword evidence="11 19" id="KW-0802">TPR repeat</keyword>
<dbReference type="Pfam" id="PF13181">
    <property type="entry name" value="TPR_8"/>
    <property type="match status" value="1"/>
</dbReference>
<dbReference type="KEGG" id="gtt:GUITHDRAFT_106101"/>
<dbReference type="GO" id="GO:0003755">
    <property type="term" value="F:peptidyl-prolyl cis-trans isomerase activity"/>
    <property type="evidence" value="ECO:0007669"/>
    <property type="project" value="UniProtKB-KW"/>
</dbReference>
<evidence type="ECO:0000256" key="11">
    <source>
        <dbReference type="ARBA" id="ARBA00022803"/>
    </source>
</evidence>
<dbReference type="RefSeq" id="XP_005834996.1">
    <property type="nucleotide sequence ID" value="XM_005834939.1"/>
</dbReference>
<evidence type="ECO:0000256" key="16">
    <source>
        <dbReference type="ARBA" id="ARBA00023235"/>
    </source>
</evidence>
<dbReference type="InterPro" id="IPR019734">
    <property type="entry name" value="TPR_rpt"/>
</dbReference>
<evidence type="ECO:0000256" key="6">
    <source>
        <dbReference type="ARBA" id="ARBA00022481"/>
    </source>
</evidence>
<evidence type="ECO:0000256" key="14">
    <source>
        <dbReference type="ARBA" id="ARBA00023128"/>
    </source>
</evidence>